<evidence type="ECO:0000313" key="3">
    <source>
        <dbReference type="EMBL" id="KAF5830779.1"/>
    </source>
</evidence>
<feature type="compositionally biased region" description="Low complexity" evidence="1">
    <location>
        <begin position="417"/>
        <end position="433"/>
    </location>
</feature>
<dbReference type="InterPro" id="IPR013780">
    <property type="entry name" value="Glyco_hydro_b"/>
</dbReference>
<feature type="region of interest" description="Disordered" evidence="1">
    <location>
        <begin position="412"/>
        <end position="498"/>
    </location>
</feature>
<keyword evidence="3" id="KW-0378">Hydrolase</keyword>
<reference evidence="3" key="1">
    <citation type="submission" date="2017-08" db="EMBL/GenBank/DDBJ databases">
        <authorList>
            <person name="Polle J.E."/>
            <person name="Barry K."/>
            <person name="Cushman J."/>
            <person name="Schmutz J."/>
            <person name="Tran D."/>
            <person name="Hathwaick L.T."/>
            <person name="Yim W.C."/>
            <person name="Jenkins J."/>
            <person name="Mckie-Krisberg Z.M."/>
            <person name="Prochnik S."/>
            <person name="Lindquist E."/>
            <person name="Dockter R.B."/>
            <person name="Adam C."/>
            <person name="Molina H."/>
            <person name="Bunkerborg J."/>
            <person name="Jin E."/>
            <person name="Buchheim M."/>
            <person name="Magnuson J."/>
        </authorList>
    </citation>
    <scope>NUCLEOTIDE SEQUENCE</scope>
    <source>
        <strain evidence="3">CCAP 19/18</strain>
    </source>
</reference>
<dbReference type="Proteomes" id="UP000815325">
    <property type="component" value="Unassembled WGS sequence"/>
</dbReference>
<dbReference type="SUPFAM" id="SSF51011">
    <property type="entry name" value="Glycosyl hydrolase domain"/>
    <property type="match status" value="1"/>
</dbReference>
<organism evidence="3 4">
    <name type="scientific">Dunaliella salina</name>
    <name type="common">Green alga</name>
    <name type="synonym">Protococcus salinus</name>
    <dbReference type="NCBI Taxonomy" id="3046"/>
    <lineage>
        <taxon>Eukaryota</taxon>
        <taxon>Viridiplantae</taxon>
        <taxon>Chlorophyta</taxon>
        <taxon>core chlorophytes</taxon>
        <taxon>Chlorophyceae</taxon>
        <taxon>CS clade</taxon>
        <taxon>Chlamydomonadales</taxon>
        <taxon>Dunaliellaceae</taxon>
        <taxon>Dunaliella</taxon>
    </lineage>
</organism>
<dbReference type="PANTHER" id="PTHR43651:SF2">
    <property type="entry name" value="1,4-ALPHA-GLUCAN-BRANCHING ENZYME, CHLOROPLASTIC_AMYLOPLASTIC"/>
    <property type="match status" value="1"/>
</dbReference>
<dbReference type="GO" id="GO:0016787">
    <property type="term" value="F:hydrolase activity"/>
    <property type="evidence" value="ECO:0007669"/>
    <property type="project" value="UniProtKB-KW"/>
</dbReference>
<dbReference type="SUPFAM" id="SSF51445">
    <property type="entry name" value="(Trans)glycosidases"/>
    <property type="match status" value="1"/>
</dbReference>
<comment type="caution">
    <text evidence="3">The sequence shown here is derived from an EMBL/GenBank/DDBJ whole genome shotgun (WGS) entry which is preliminary data.</text>
</comment>
<proteinExistence type="predicted"/>
<evidence type="ECO:0000259" key="2">
    <source>
        <dbReference type="Pfam" id="PF02806"/>
    </source>
</evidence>
<evidence type="ECO:0000313" key="4">
    <source>
        <dbReference type="Proteomes" id="UP000815325"/>
    </source>
</evidence>
<gene>
    <name evidence="3" type="ORF">DUNSADRAFT_14062</name>
</gene>
<protein>
    <submittedName>
        <fullName evidence="3">Glycoside hydrolase superfamily</fullName>
    </submittedName>
</protein>
<sequence>MVDGLAGFDMGQDESMSYFHTGDRGYHQAWDSRCFCYSNWETLRYLLSNVNFWLEEYRFDGFRFDGVTSMLYWDHGLNKSFSGDYAEYFGLSTNVDACVYLMLANEIIHKAKAVSIAEDVSGMPALGRPVHEGGLGFDYRLGMAIPDKWIELLKHKVDEDWRMLEIVSALCNRRYTEQTVAYAESHDQALVGDKTIAFRLMDSAMYDRMSTFQPADIVVARGMALHKMIRAVTMVLGGEAWLNFMGNEFGHPEWIDFPRDGNNWSHYYCRRQWSLADTDHLRYSQLGAFDKALMELDEKFDFLHNRHQWVTHMDEEQQVLVAERGPLLFVFNWSPTNTYTDYKVAAPKPGKWKVALDSDALHVGGAGAVAWDADHFTTPSPEKFNNRDQFMQVCSPSRTAVGYYCADDYPDLAPRGTSTGTATSSNSVSMMHGSSEKAWPSGPSYATSAAVSAPGQASAAAANSGRDSMTREKSPEEEEEEQRRVTEDLESGGVDSVL</sequence>
<feature type="domain" description="Alpha-amylase/branching enzyme C-terminal all beta" evidence="2">
    <location>
        <begin position="309"/>
        <end position="403"/>
    </location>
</feature>
<accession>A0ABQ7G892</accession>
<name>A0ABQ7G892_DUNSA</name>
<dbReference type="PANTHER" id="PTHR43651">
    <property type="entry name" value="1,4-ALPHA-GLUCAN-BRANCHING ENZYME"/>
    <property type="match status" value="1"/>
</dbReference>
<evidence type="ECO:0000256" key="1">
    <source>
        <dbReference type="SAM" id="MobiDB-lite"/>
    </source>
</evidence>
<dbReference type="Gene3D" id="3.20.20.80">
    <property type="entry name" value="Glycosidases"/>
    <property type="match status" value="1"/>
</dbReference>
<dbReference type="Pfam" id="PF02806">
    <property type="entry name" value="Alpha-amylase_C"/>
    <property type="match status" value="1"/>
</dbReference>
<dbReference type="EMBL" id="MU070007">
    <property type="protein sequence ID" value="KAF5830779.1"/>
    <property type="molecule type" value="Genomic_DNA"/>
</dbReference>
<feature type="compositionally biased region" description="Low complexity" evidence="1">
    <location>
        <begin position="448"/>
        <end position="464"/>
    </location>
</feature>
<dbReference type="InterPro" id="IPR006048">
    <property type="entry name" value="A-amylase/branching_C"/>
</dbReference>
<dbReference type="InterPro" id="IPR017853">
    <property type="entry name" value="GH"/>
</dbReference>
<dbReference type="Gene3D" id="2.60.40.1180">
    <property type="entry name" value="Golgi alpha-mannosidase II"/>
    <property type="match status" value="1"/>
</dbReference>
<keyword evidence="4" id="KW-1185">Reference proteome</keyword>